<organism evidence="4 5">
    <name type="scientific">Elsinoe australis</name>
    <dbReference type="NCBI Taxonomy" id="40998"/>
    <lineage>
        <taxon>Eukaryota</taxon>
        <taxon>Fungi</taxon>
        <taxon>Dikarya</taxon>
        <taxon>Ascomycota</taxon>
        <taxon>Pezizomycotina</taxon>
        <taxon>Dothideomycetes</taxon>
        <taxon>Dothideomycetidae</taxon>
        <taxon>Myriangiales</taxon>
        <taxon>Elsinoaceae</taxon>
        <taxon>Elsinoe</taxon>
    </lineage>
</organism>
<dbReference type="Gene3D" id="3.40.50.850">
    <property type="entry name" value="Isochorismatase-like"/>
    <property type="match status" value="1"/>
</dbReference>
<dbReference type="InterPro" id="IPR037151">
    <property type="entry name" value="AlkB-like_sf"/>
</dbReference>
<feature type="region of interest" description="Disordered" evidence="2">
    <location>
        <begin position="637"/>
        <end position="698"/>
    </location>
</feature>
<feature type="compositionally biased region" description="Polar residues" evidence="2">
    <location>
        <begin position="84"/>
        <end position="93"/>
    </location>
</feature>
<dbReference type="Pfam" id="PF13532">
    <property type="entry name" value="2OG-FeII_Oxy_2"/>
    <property type="match status" value="1"/>
</dbReference>
<evidence type="ECO:0000256" key="1">
    <source>
        <dbReference type="ARBA" id="ARBA00006336"/>
    </source>
</evidence>
<feature type="region of interest" description="Disordered" evidence="2">
    <location>
        <begin position="76"/>
        <end position="100"/>
    </location>
</feature>
<dbReference type="CDD" id="cd00299">
    <property type="entry name" value="GST_C_family"/>
    <property type="match status" value="1"/>
</dbReference>
<comment type="similarity">
    <text evidence="1">Belongs to the isochorismatase family.</text>
</comment>
<evidence type="ECO:0000313" key="4">
    <source>
        <dbReference type="EMBL" id="PSK58703.1"/>
    </source>
</evidence>
<name>A0A2P8AE08_9PEZI</name>
<dbReference type="GO" id="GO:0006307">
    <property type="term" value="P:DNA alkylation repair"/>
    <property type="evidence" value="ECO:0007669"/>
    <property type="project" value="InterPro"/>
</dbReference>
<dbReference type="InterPro" id="IPR000868">
    <property type="entry name" value="Isochorismatase-like_dom"/>
</dbReference>
<dbReference type="InterPro" id="IPR005123">
    <property type="entry name" value="Oxoglu/Fe-dep_dioxygenase_dom"/>
</dbReference>
<dbReference type="Proteomes" id="UP000243723">
    <property type="component" value="Unassembled WGS sequence"/>
</dbReference>
<sequence length="1045" mass="115390">MASIFDMLTRQQPQFQTRQALIILGLQQDFIHPDGKLPVTNGHRFLRRIRNLVPAFRANGDIYWVRTENKTLKKTKGYHDDSSVVVTSESASRPSDDLSDKVDSILGNDDSTGGHPKFNHISSSWDEQPSLLVRQKRQSDPELYLNTCSETDRCCDPSGPGSSYTEDVQLLQAPQDTHLLKSHYSAFNGTSLLLTLRARLVTEIYLVGCMSNLCIHATALDAARHGIQINIVDDCLGYRSPYRHAEAIHRMTEDMGAYITTSSTVMSRFEDGPEMGRPDTREASPEVDNVDQQDMEALNMTPFSYPSSAHPPNSSTRATRPTSAEDQLSPLHPPQSEIIVPEYVASSCALGHGERFDDEALGMAADDEHSQKVSRNMDAIRSIERIDTHARTEEWRKSCSPVDDPAEAKQDQEQHFSSALADLASSQVNRKESTPDSAEGRTSKKRRSADLDDYDLGLGGLDVTKDDTDSKTKKAADAQPVHKKTKCIPSLANFPIKKPGDRIGMGDTAISHDLLTSAEADKAFNAILSEVPWQRMSHVTGDVPRLVCCQGTIASDGSMPVYRHPSDSSLPLLHWSPTVNRIRRLAEHHVGHPLNHALIQLYRSGQDHISEHSDKTLDIVPDSKIVNVSLGAQRTMRLRSKRMRFPPTYSALSSSPPIRPQPHPQAQSSPPSVAPIPQPSPPEPAGRDTQRAKSMPPSLRTIFDKTIPHEGTMPARTTERIALSHGSILAMGLETNAHFLHGIQPDKRRGQELSLAEKAFGGVRVSLTFRHIGTFSDAQERGLWGLGARAKSRKEMGEGKEGKGRVLNGDEDEGRAAAEELLRMLGKENQGAGLKREEVYGEGSDVLHLKSGGRKEGVGMLFLSGEEAGDESVRAYLGFLGREAEVLLPVSLGIEKVREWMEAEGRSVDVLREEREVVFRDGDEGHTEIGGAAAVLKYLDICYGEQVKAKGQVARECELLCSLEGLRELVRKSETGEVENIMDGLERGLEMRGEEWLAGEMIGATDFGYAPIVKRALWQESMDSFPCLSAWLNRMNRVLEGHDST</sequence>
<feature type="domain" description="Fe2OG dioxygenase" evidence="3">
    <location>
        <begin position="593"/>
        <end position="773"/>
    </location>
</feature>
<dbReference type="SUPFAM" id="SSF47616">
    <property type="entry name" value="GST C-terminal domain-like"/>
    <property type="match status" value="1"/>
</dbReference>
<dbReference type="SUPFAM" id="SSF51197">
    <property type="entry name" value="Clavaminate synthase-like"/>
    <property type="match status" value="1"/>
</dbReference>
<feature type="compositionally biased region" description="Polar residues" evidence="2">
    <location>
        <begin position="301"/>
        <end position="326"/>
    </location>
</feature>
<dbReference type="PANTHER" id="PTHR31212:SF5">
    <property type="entry name" value="ISOCHORISMATASE FAMILY PROTEIN FAMILY (AFU_ORTHOLOGUE AFUA_3G14500)"/>
    <property type="match status" value="1"/>
</dbReference>
<dbReference type="InterPro" id="IPR032854">
    <property type="entry name" value="ALKBH3"/>
</dbReference>
<dbReference type="OrthoDB" id="445341at2759"/>
<feature type="region of interest" description="Disordered" evidence="2">
    <location>
        <begin position="268"/>
        <end position="287"/>
    </location>
</feature>
<evidence type="ECO:0000256" key="2">
    <source>
        <dbReference type="SAM" id="MobiDB-lite"/>
    </source>
</evidence>
<feature type="region of interest" description="Disordered" evidence="2">
    <location>
        <begin position="301"/>
        <end position="337"/>
    </location>
</feature>
<dbReference type="AlphaFoldDB" id="A0A2P8AE08"/>
<dbReference type="InterPro" id="IPR036380">
    <property type="entry name" value="Isochorismatase-like_sf"/>
</dbReference>
<dbReference type="InterPro" id="IPR027450">
    <property type="entry name" value="AlkB-like"/>
</dbReference>
<proteinExistence type="inferred from homology"/>
<dbReference type="InterPro" id="IPR036282">
    <property type="entry name" value="Glutathione-S-Trfase_C_sf"/>
</dbReference>
<dbReference type="Pfam" id="PF00857">
    <property type="entry name" value="Isochorismatase"/>
    <property type="match status" value="1"/>
</dbReference>
<dbReference type="STRING" id="40998.A0A2P8AE08"/>
<gene>
    <name evidence="4" type="ORF">B9Z65_6718</name>
</gene>
<dbReference type="CDD" id="cd00431">
    <property type="entry name" value="cysteine_hydrolases"/>
    <property type="match status" value="1"/>
</dbReference>
<feature type="compositionally biased region" description="Pro residues" evidence="2">
    <location>
        <begin position="672"/>
        <end position="684"/>
    </location>
</feature>
<evidence type="ECO:0000259" key="3">
    <source>
        <dbReference type="PROSITE" id="PS51471"/>
    </source>
</evidence>
<keyword evidence="5" id="KW-1185">Reference proteome</keyword>
<dbReference type="Gene3D" id="2.60.120.590">
    <property type="entry name" value="Alpha-ketoglutarate-dependent dioxygenase AlkB-like"/>
    <property type="match status" value="1"/>
</dbReference>
<dbReference type="PROSITE" id="PS51471">
    <property type="entry name" value="FE2OG_OXY"/>
    <property type="match status" value="1"/>
</dbReference>
<dbReference type="EMBL" id="NHZQ01000016">
    <property type="protein sequence ID" value="PSK58703.1"/>
    <property type="molecule type" value="Genomic_DNA"/>
</dbReference>
<accession>A0A2P8AE08</accession>
<protein>
    <submittedName>
        <fullName evidence="4">Pyrazinamidase/nicotinamidase</fullName>
    </submittedName>
</protein>
<feature type="compositionally biased region" description="Basic and acidic residues" evidence="2">
    <location>
        <begin position="268"/>
        <end position="284"/>
    </location>
</feature>
<reference evidence="4 5" key="1">
    <citation type="submission" date="2017-05" db="EMBL/GenBank/DDBJ databases">
        <title>Draft genome sequence of Elsinoe australis.</title>
        <authorList>
            <person name="Cheng Q."/>
        </authorList>
    </citation>
    <scope>NUCLEOTIDE SEQUENCE [LARGE SCALE GENOMIC DNA]</scope>
    <source>
        <strain evidence="4 5">NL1</strain>
    </source>
</reference>
<dbReference type="GO" id="GO:0051213">
    <property type="term" value="F:dioxygenase activity"/>
    <property type="evidence" value="ECO:0007669"/>
    <property type="project" value="InterPro"/>
</dbReference>
<comment type="caution">
    <text evidence="4">The sequence shown here is derived from an EMBL/GenBank/DDBJ whole genome shotgun (WGS) entry which is preliminary data.</text>
</comment>
<feature type="region of interest" description="Disordered" evidence="2">
    <location>
        <begin position="392"/>
        <end position="481"/>
    </location>
</feature>
<evidence type="ECO:0000313" key="5">
    <source>
        <dbReference type="Proteomes" id="UP000243723"/>
    </source>
</evidence>
<dbReference type="PANTHER" id="PTHR31212">
    <property type="entry name" value="ALPHA-KETOGLUTARATE-DEPENDENT DIOXYGENASE ALKB HOMOLOG 3"/>
    <property type="match status" value="1"/>
</dbReference>
<feature type="compositionally biased region" description="Basic and acidic residues" evidence="2">
    <location>
        <begin position="463"/>
        <end position="476"/>
    </location>
</feature>
<feature type="compositionally biased region" description="Basic and acidic residues" evidence="2">
    <location>
        <begin position="429"/>
        <end position="442"/>
    </location>
</feature>
<dbReference type="SUPFAM" id="SSF52499">
    <property type="entry name" value="Isochorismatase-like hydrolases"/>
    <property type="match status" value="1"/>
</dbReference>